<feature type="non-terminal residue" evidence="3">
    <location>
        <position position="1"/>
    </location>
</feature>
<keyword evidence="1" id="KW-1133">Transmembrane helix</keyword>
<proteinExistence type="predicted"/>
<dbReference type="Pfam" id="PF17305">
    <property type="entry name" value="DUF5354"/>
    <property type="match status" value="1"/>
</dbReference>
<gene>
    <name evidence="2" type="ORF">PFISCL1PPCAC_1415</name>
    <name evidence="3" type="ORF">PFISCL1PPCAC_29194</name>
</gene>
<reference evidence="3" key="1">
    <citation type="submission" date="2023-10" db="EMBL/GenBank/DDBJ databases">
        <title>Genome assembly of Pristionchus species.</title>
        <authorList>
            <person name="Yoshida K."/>
            <person name="Sommer R.J."/>
        </authorList>
    </citation>
    <scope>NUCLEOTIDE SEQUENCE</scope>
    <source>
        <strain evidence="3">RS5133</strain>
    </source>
</reference>
<name>A0AAV5X083_9BILA</name>
<accession>A0AAV5X083</accession>
<feature type="transmembrane region" description="Helical" evidence="1">
    <location>
        <begin position="25"/>
        <end position="47"/>
    </location>
</feature>
<keyword evidence="4" id="KW-1185">Reference proteome</keyword>
<evidence type="ECO:0000313" key="4">
    <source>
        <dbReference type="Proteomes" id="UP001432322"/>
    </source>
</evidence>
<keyword evidence="1" id="KW-0812">Transmembrane</keyword>
<protein>
    <submittedName>
        <fullName evidence="3">Uncharacterized protein</fullName>
    </submittedName>
</protein>
<comment type="caution">
    <text evidence="3">The sequence shown here is derived from an EMBL/GenBank/DDBJ whole genome shotgun (WGS) entry which is preliminary data.</text>
</comment>
<evidence type="ECO:0000313" key="2">
    <source>
        <dbReference type="EMBL" id="GMT10118.1"/>
    </source>
</evidence>
<organism evidence="3 4">
    <name type="scientific">Pristionchus fissidentatus</name>
    <dbReference type="NCBI Taxonomy" id="1538716"/>
    <lineage>
        <taxon>Eukaryota</taxon>
        <taxon>Metazoa</taxon>
        <taxon>Ecdysozoa</taxon>
        <taxon>Nematoda</taxon>
        <taxon>Chromadorea</taxon>
        <taxon>Rhabditida</taxon>
        <taxon>Rhabditina</taxon>
        <taxon>Diplogasteromorpha</taxon>
        <taxon>Diplogasteroidea</taxon>
        <taxon>Neodiplogasteridae</taxon>
        <taxon>Pristionchus</taxon>
    </lineage>
</organism>
<sequence>PIDSSLPSVVDRHLLLPYPSLQTSIMSTLSSVLLIALVSGAAALTCYENDDNGNTYERTNESWKYCSLIPFASASSGGRLNGVGPTVENLEGYNAMFGQSSKMYRVLSLCIYERYDFGSLSNKIGPHPEFMFRCFCNYDRCNSATTFASFLSTLRTDNQ</sequence>
<dbReference type="EMBL" id="BTSY01000001">
    <property type="protein sequence ID" value="GMT10118.1"/>
    <property type="molecule type" value="Genomic_DNA"/>
</dbReference>
<dbReference type="InterPro" id="IPR035291">
    <property type="entry name" value="DUF5354"/>
</dbReference>
<evidence type="ECO:0000256" key="1">
    <source>
        <dbReference type="SAM" id="Phobius"/>
    </source>
</evidence>
<evidence type="ECO:0000313" key="3">
    <source>
        <dbReference type="EMBL" id="GMT37897.1"/>
    </source>
</evidence>
<dbReference type="EMBL" id="BTSY01000325">
    <property type="protein sequence ID" value="GMT37897.1"/>
    <property type="molecule type" value="Genomic_DNA"/>
</dbReference>
<dbReference type="Proteomes" id="UP001432322">
    <property type="component" value="Unassembled WGS sequence"/>
</dbReference>
<keyword evidence="1" id="KW-0472">Membrane</keyword>
<dbReference type="AlphaFoldDB" id="A0AAV5X083"/>